<feature type="domain" description="Beta-mannosidase-like galactose-binding" evidence="3">
    <location>
        <begin position="797"/>
        <end position="900"/>
    </location>
</feature>
<dbReference type="SUPFAM" id="SSF49785">
    <property type="entry name" value="Galactose-binding domain-like"/>
    <property type="match status" value="1"/>
</dbReference>
<dbReference type="PANTHER" id="PTHR36848:SF2">
    <property type="entry name" value="SECRETED PROTEIN"/>
    <property type="match status" value="1"/>
</dbReference>
<dbReference type="Gene3D" id="2.60.120.260">
    <property type="entry name" value="Galactose-binding domain-like"/>
    <property type="match status" value="1"/>
</dbReference>
<evidence type="ECO:0000256" key="2">
    <source>
        <dbReference type="SAM" id="SignalP"/>
    </source>
</evidence>
<dbReference type="Pfam" id="PF22666">
    <property type="entry name" value="Glyco_hydro_2_N2"/>
    <property type="match status" value="1"/>
</dbReference>
<dbReference type="EMBL" id="JACJMO010000005">
    <property type="protein sequence ID" value="MBM6857100.1"/>
    <property type="molecule type" value="Genomic_DNA"/>
</dbReference>
<dbReference type="RefSeq" id="WP_204971402.1">
    <property type="nucleotide sequence ID" value="NZ_JAAZTS010000005.1"/>
</dbReference>
<gene>
    <name evidence="4" type="ORF">H6D15_05705</name>
</gene>
<keyword evidence="1 4" id="KW-0378">Hydrolase</keyword>
<keyword evidence="5" id="KW-1185">Reference proteome</keyword>
<dbReference type="Proteomes" id="UP000698924">
    <property type="component" value="Unassembled WGS sequence"/>
</dbReference>
<proteinExistence type="predicted"/>
<reference evidence="4 5" key="1">
    <citation type="journal article" date="2021" name="Sci. Rep.">
        <title>The distribution of antibiotic resistance genes in chicken gut microbiota commensals.</title>
        <authorList>
            <person name="Juricova H."/>
            <person name="Matiasovicova J."/>
            <person name="Kubasova T."/>
            <person name="Cejkova D."/>
            <person name="Rychlik I."/>
        </authorList>
    </citation>
    <scope>NUCLEOTIDE SEQUENCE [LARGE SCALE GENOMIC DNA]</scope>
    <source>
        <strain evidence="4 5">An421</strain>
    </source>
</reference>
<name>A0AA41DAS1_9BACT</name>
<protein>
    <submittedName>
        <fullName evidence="4">Glycosyl hydrolase family 2</fullName>
    </submittedName>
</protein>
<dbReference type="InterPro" id="IPR053161">
    <property type="entry name" value="Ulvan_degrading_GH"/>
</dbReference>
<dbReference type="PANTHER" id="PTHR36848">
    <property type="entry name" value="DNA-BINDING PROTEIN (PUTATIVE SECRETED PROTEIN)-RELATED"/>
    <property type="match status" value="1"/>
</dbReference>
<dbReference type="NCBIfam" id="NF045579">
    <property type="entry name" value="rhamnoside_JR"/>
    <property type="match status" value="1"/>
</dbReference>
<feature type="chain" id="PRO_5041285503" evidence="2">
    <location>
        <begin position="21"/>
        <end position="920"/>
    </location>
</feature>
<evidence type="ECO:0000256" key="1">
    <source>
        <dbReference type="ARBA" id="ARBA00022801"/>
    </source>
</evidence>
<evidence type="ECO:0000313" key="5">
    <source>
        <dbReference type="Proteomes" id="UP000698924"/>
    </source>
</evidence>
<evidence type="ECO:0000313" key="4">
    <source>
        <dbReference type="EMBL" id="MBM6857100.1"/>
    </source>
</evidence>
<dbReference type="GO" id="GO:0004553">
    <property type="term" value="F:hydrolase activity, hydrolyzing O-glycosyl compounds"/>
    <property type="evidence" value="ECO:0007669"/>
    <property type="project" value="UniProtKB-ARBA"/>
</dbReference>
<sequence length="920" mass="103784">MNKRLMTCVLALGACGLLSAQDIAWPEMSVEAKPGARWWWMGSAVDKANLTRSLEEYAAAGMGTMEITPIYGVKGNEARDISFLSPQWMEMLGHAESEAARLGMQMDMNTGTGWPFGGPEVTIEDAACRLLIEEYQLKKGERLKQKVETTDSKQKPYAVLERLMAFSEDGKCLDLTDKVHEGRLDWKAPKGNWRLIAAFCGKTFQKVKRAAPGGEGYVMNHFSHEAVERYLGRFDKAFGGMQGNSSYPHNFFNDSYEVYGADWTKGLFDEFLSRRGYKLEEYLPEFLSEEGRTDVARRIVSDYRETLAEMLQENFTRQWTEWAHRHGAKTRNQAHGSPGNLIDLYATVDIPECEGFGLSDFGIKGLRKDSLTRPNDSDLSMLKYASSAAHIAGKPYTSSETFTWLTEHFRTSLSQCKPDIDLMFVSGVNHAYFHGTTYSPADAAWPGWKFYATVDMSPTNSIWRDAPAFFQYITRCQSFLQMGKPDNDFLVYLPVYDMWQEQNGRLLMFDIHKMAERAPRFIEAVHRINDAGYDMDYISDAFVRTLCFRDGKLETSGGAKYKALVVPGVRLMPADVLEKLCQLANEGATIVFLDQYPEDVPGFGDLESRRSAFKAVWKKMQSMKQAGGAHILFGKDYAQTLAQTSAVPEVMKTQYGLSCIRRSHAEGYHYFIAALTDRDTEAWIPLAVEARSAIFYNPMDGTSGKARLRQKDGRTEVFMQMRSGESLILKTFTKDDVQVQAWTYTTPMQDQIRLDGEWKFRFVQSMPTVSDVPDEVALGSWTDLDFEGARTTMGTACYTKSFKLDAPENASGWILSLGDVRESARVRINGVEVATLWAVPYRCEVGKYLRAGENVLEIEVTNLPANRIADMDKRGVEWRIFKDINIAALGYKEGNYAGWDPMPSGLLGPVSLIPMKNLEE</sequence>
<accession>A0AA41DAS1</accession>
<keyword evidence="2" id="KW-0732">Signal</keyword>
<feature type="signal peptide" evidence="2">
    <location>
        <begin position="1"/>
        <end position="20"/>
    </location>
</feature>
<dbReference type="Pfam" id="PF17132">
    <property type="entry name" value="Glyco_hydro_106"/>
    <property type="match status" value="2"/>
</dbReference>
<evidence type="ECO:0000259" key="3">
    <source>
        <dbReference type="Pfam" id="PF22666"/>
    </source>
</evidence>
<dbReference type="InterPro" id="IPR008979">
    <property type="entry name" value="Galactose-bd-like_sf"/>
</dbReference>
<organism evidence="4 5">
    <name type="scientific">Caecibacteroides pullorum</name>
    <dbReference type="NCBI Taxonomy" id="2725562"/>
    <lineage>
        <taxon>Bacteria</taxon>
        <taxon>Pseudomonadati</taxon>
        <taxon>Bacteroidota</taxon>
        <taxon>Bacteroidia</taxon>
        <taxon>Bacteroidales</taxon>
        <taxon>Bacteroidaceae</taxon>
        <taxon>Caecibacteroides</taxon>
    </lineage>
</organism>
<dbReference type="PROSITE" id="PS51257">
    <property type="entry name" value="PROKAR_LIPOPROTEIN"/>
    <property type="match status" value="1"/>
</dbReference>
<comment type="caution">
    <text evidence="4">The sequence shown here is derived from an EMBL/GenBank/DDBJ whole genome shotgun (WGS) entry which is preliminary data.</text>
</comment>
<dbReference type="InterPro" id="IPR054593">
    <property type="entry name" value="Beta-mannosidase-like_N2"/>
</dbReference>
<dbReference type="AlphaFoldDB" id="A0AA41DAS1"/>